<dbReference type="EMBL" id="AP026729">
    <property type="protein sequence ID" value="BDQ60958.1"/>
    <property type="molecule type" value="Genomic_DNA"/>
</dbReference>
<name>A0AC59HML5_ENTFL</name>
<dbReference type="Proteomes" id="UP001317613">
    <property type="component" value="Chromosome"/>
</dbReference>
<evidence type="ECO:0000313" key="1">
    <source>
        <dbReference type="EMBL" id="BDQ60958.1"/>
    </source>
</evidence>
<evidence type="ECO:0000313" key="2">
    <source>
        <dbReference type="Proteomes" id="UP001317613"/>
    </source>
</evidence>
<gene>
    <name evidence="1" type="ORF">EfsSVR2332_10360</name>
</gene>
<protein>
    <submittedName>
        <fullName evidence="1">Uncharacterized protein</fullName>
    </submittedName>
</protein>
<accession>A0AC59HML5</accession>
<proteinExistence type="predicted"/>
<organism evidence="1 2">
    <name type="scientific">Enterococcus faecalis</name>
    <name type="common">Streptococcus faecalis</name>
    <dbReference type="NCBI Taxonomy" id="1351"/>
    <lineage>
        <taxon>Bacteria</taxon>
        <taxon>Bacillati</taxon>
        <taxon>Bacillota</taxon>
        <taxon>Bacilli</taxon>
        <taxon>Lactobacillales</taxon>
        <taxon>Enterococcaceae</taxon>
        <taxon>Enterococcus</taxon>
    </lineage>
</organism>
<reference evidence="1" key="1">
    <citation type="submission" date="2022-08" db="EMBL/GenBank/DDBJ databases">
        <title>Molecular epidemiological analysis of five strains of VanD-type vancomycin-resistant Enterococcus faecalis.</title>
        <authorList>
            <person name="Mimura K."/>
            <person name="Hashimoto Y."/>
            <person name="Tomita H."/>
        </authorList>
    </citation>
    <scope>NUCLEOTIDE SEQUENCE</scope>
    <source>
        <strain evidence="1">SVR2332</strain>
    </source>
</reference>
<sequence>MKTAILFSGQGAQYQGMGEELYHQEAIVRETFDEASHILGYEMAELCFTENERLNETEYTQPAILTVSVAFYRLLQQKRTNA</sequence>